<evidence type="ECO:0000256" key="4">
    <source>
        <dbReference type="ARBA" id="ARBA00023125"/>
    </source>
</evidence>
<evidence type="ECO:0000256" key="1">
    <source>
        <dbReference type="ARBA" id="ARBA00002190"/>
    </source>
</evidence>
<dbReference type="InterPro" id="IPR001207">
    <property type="entry name" value="Transposase_mutator"/>
</dbReference>
<name>A0ABY6TBG1_9CORY</name>
<gene>
    <name evidence="7" type="ORF">NCTC934_00450</name>
</gene>
<dbReference type="EMBL" id="LR134408">
    <property type="protein sequence ID" value="VEH72186.1"/>
    <property type="molecule type" value="Genomic_DNA"/>
</dbReference>
<evidence type="ECO:0000256" key="5">
    <source>
        <dbReference type="ARBA" id="ARBA00023172"/>
    </source>
</evidence>
<protein>
    <recommendedName>
        <fullName evidence="6">Mutator family transposase</fullName>
    </recommendedName>
</protein>
<dbReference type="PROSITE" id="PS01007">
    <property type="entry name" value="TRANSPOSASE_MUTATOR"/>
    <property type="match status" value="1"/>
</dbReference>
<keyword evidence="5 6" id="KW-0233">DNA recombination</keyword>
<organism evidence="7 8">
    <name type="scientific">Corynebacterium segmentosum</name>
    <dbReference type="NCBI Taxonomy" id="43990"/>
    <lineage>
        <taxon>Bacteria</taxon>
        <taxon>Bacillati</taxon>
        <taxon>Actinomycetota</taxon>
        <taxon>Actinomycetes</taxon>
        <taxon>Mycobacteriales</taxon>
        <taxon>Corynebacteriaceae</taxon>
        <taxon>Corynebacterium</taxon>
    </lineage>
</organism>
<comment type="similarity">
    <text evidence="2 6">Belongs to the transposase mutator family.</text>
</comment>
<keyword evidence="6" id="KW-0814">Transposable element</keyword>
<dbReference type="NCBIfam" id="NF033543">
    <property type="entry name" value="transpos_IS256"/>
    <property type="match status" value="1"/>
</dbReference>
<evidence type="ECO:0000256" key="2">
    <source>
        <dbReference type="ARBA" id="ARBA00010961"/>
    </source>
</evidence>
<keyword evidence="4 6" id="KW-0238">DNA-binding</keyword>
<dbReference type="Proteomes" id="UP000280707">
    <property type="component" value="Chromosome"/>
</dbReference>
<dbReference type="Pfam" id="PF00872">
    <property type="entry name" value="Transposase_mut"/>
    <property type="match status" value="1"/>
</dbReference>
<dbReference type="PANTHER" id="PTHR33217:SF8">
    <property type="entry name" value="MUTATOR FAMILY TRANSPOSASE"/>
    <property type="match status" value="1"/>
</dbReference>
<evidence type="ECO:0000256" key="3">
    <source>
        <dbReference type="ARBA" id="ARBA00022578"/>
    </source>
</evidence>
<dbReference type="PANTHER" id="PTHR33217">
    <property type="entry name" value="TRANSPOSASE FOR INSERTION SEQUENCE ELEMENT IS1081"/>
    <property type="match status" value="1"/>
</dbReference>
<keyword evidence="3 6" id="KW-0815">Transposition</keyword>
<comment type="function">
    <text evidence="1 6">Required for the transposition of the insertion element.</text>
</comment>
<evidence type="ECO:0000256" key="6">
    <source>
        <dbReference type="RuleBase" id="RU365089"/>
    </source>
</evidence>
<evidence type="ECO:0000313" key="7">
    <source>
        <dbReference type="EMBL" id="VEH72186.1"/>
    </source>
</evidence>
<keyword evidence="8" id="KW-1185">Reference proteome</keyword>
<proteinExistence type="inferred from homology"/>
<accession>A0ABY6TBG1</accession>
<reference evidence="7 8" key="1">
    <citation type="submission" date="2018-12" db="EMBL/GenBank/DDBJ databases">
        <authorList>
            <consortium name="Pathogen Informatics"/>
        </authorList>
    </citation>
    <scope>NUCLEOTIDE SEQUENCE [LARGE SCALE GENOMIC DNA]</scope>
    <source>
        <strain evidence="7 8">NCTC934</strain>
    </source>
</reference>
<sequence>MGVRSYAGGMTIRDIQHHMATAMRVDISHETISAVTDAVLDEVMIWQNRQLDEFYPVIFLDALRIKVRDGGRVVNKSAYMAIGVDLDGIKHILGLWIAKEEGASFWAHVCANLSNRGVKDVFIVCCDGLKGLPEAVEATWPNSMIQTCILHLIRAANRWVAYGDRRAVSATLKKIYTAADESTAKAALDEFESSELGEKYPRSVKVWQDAWGRFVPFLQFPPAARKVIYRARPPTCPLFGGRPPD</sequence>
<evidence type="ECO:0000313" key="8">
    <source>
        <dbReference type="Proteomes" id="UP000280707"/>
    </source>
</evidence>